<protein>
    <recommendedName>
        <fullName evidence="1">Cyanovirin-N domain-containing protein</fullName>
    </recommendedName>
</protein>
<feature type="domain" description="Cyanovirin-N" evidence="1">
    <location>
        <begin position="2"/>
        <end position="105"/>
    </location>
</feature>
<accession>A0A1L9RFR7</accession>
<dbReference type="PANTHER" id="PTHR42076">
    <property type="entry name" value="CYANOVIRIN-N HOMOLOG"/>
    <property type="match status" value="1"/>
</dbReference>
<dbReference type="Gene3D" id="2.30.60.10">
    <property type="entry name" value="Cyanovirin-N"/>
    <property type="match status" value="1"/>
</dbReference>
<dbReference type="EMBL" id="KV878213">
    <property type="protein sequence ID" value="OJJ33762.1"/>
    <property type="molecule type" value="Genomic_DNA"/>
</dbReference>
<evidence type="ECO:0000313" key="2">
    <source>
        <dbReference type="EMBL" id="OJJ33762.1"/>
    </source>
</evidence>
<dbReference type="OrthoDB" id="2441380at2759"/>
<gene>
    <name evidence="2" type="ORF">ASPWEDRAFT_173194</name>
</gene>
<proteinExistence type="predicted"/>
<dbReference type="VEuPathDB" id="FungiDB:ASPWEDRAFT_173194"/>
<dbReference type="InterPro" id="IPR036673">
    <property type="entry name" value="Cyanovirin-N_sf"/>
</dbReference>
<dbReference type="STRING" id="1073089.A0A1L9RFR7"/>
<name>A0A1L9RFR7_ASPWE</name>
<dbReference type="InterPro" id="IPR011058">
    <property type="entry name" value="Cyanovirin-N"/>
</dbReference>
<dbReference type="RefSeq" id="XP_040687438.1">
    <property type="nucleotide sequence ID" value="XM_040831035.1"/>
</dbReference>
<dbReference type="Pfam" id="PF08881">
    <property type="entry name" value="CVNH"/>
    <property type="match status" value="1"/>
</dbReference>
<sequence>MAFHKSSQNITLKDNHILTGNCRTRKNAWLYSEIDLNKYLGNVNGKFHWGDNSFTKSASQVHLALEGGEGRPMLHAQLNDRHGGVQSASVDLGESIRNEGGELVFRPVGS</sequence>
<dbReference type="PANTHER" id="PTHR42076:SF1">
    <property type="entry name" value="CYANOVIRIN-N DOMAIN-CONTAINING PROTEIN"/>
    <property type="match status" value="1"/>
</dbReference>
<dbReference type="AlphaFoldDB" id="A0A1L9RFR7"/>
<dbReference type="SUPFAM" id="SSF51322">
    <property type="entry name" value="Cyanovirin-N"/>
    <property type="match status" value="1"/>
</dbReference>
<dbReference type="GeneID" id="63746883"/>
<dbReference type="SMART" id="SM01111">
    <property type="entry name" value="CVNH"/>
    <property type="match status" value="1"/>
</dbReference>
<reference evidence="3" key="1">
    <citation type="journal article" date="2017" name="Genome Biol.">
        <title>Comparative genomics reveals high biological diversity and specific adaptations in the industrially and medically important fungal genus Aspergillus.</title>
        <authorList>
            <person name="de Vries R.P."/>
            <person name="Riley R."/>
            <person name="Wiebenga A."/>
            <person name="Aguilar-Osorio G."/>
            <person name="Amillis S."/>
            <person name="Uchima C.A."/>
            <person name="Anderluh G."/>
            <person name="Asadollahi M."/>
            <person name="Askin M."/>
            <person name="Barry K."/>
            <person name="Battaglia E."/>
            <person name="Bayram O."/>
            <person name="Benocci T."/>
            <person name="Braus-Stromeyer S.A."/>
            <person name="Caldana C."/>
            <person name="Canovas D."/>
            <person name="Cerqueira G.C."/>
            <person name="Chen F."/>
            <person name="Chen W."/>
            <person name="Choi C."/>
            <person name="Clum A."/>
            <person name="Dos Santos R.A."/>
            <person name="Damasio A.R."/>
            <person name="Diallinas G."/>
            <person name="Emri T."/>
            <person name="Fekete E."/>
            <person name="Flipphi M."/>
            <person name="Freyberg S."/>
            <person name="Gallo A."/>
            <person name="Gournas C."/>
            <person name="Habgood R."/>
            <person name="Hainaut M."/>
            <person name="Harispe M.L."/>
            <person name="Henrissat B."/>
            <person name="Hilden K.S."/>
            <person name="Hope R."/>
            <person name="Hossain A."/>
            <person name="Karabika E."/>
            <person name="Karaffa L."/>
            <person name="Karanyi Z."/>
            <person name="Krasevec N."/>
            <person name="Kuo A."/>
            <person name="Kusch H."/>
            <person name="LaButti K."/>
            <person name="Lagendijk E.L."/>
            <person name="Lapidus A."/>
            <person name="Levasseur A."/>
            <person name="Lindquist E."/>
            <person name="Lipzen A."/>
            <person name="Logrieco A.F."/>
            <person name="MacCabe A."/>
            <person name="Maekelae M.R."/>
            <person name="Malavazi I."/>
            <person name="Melin P."/>
            <person name="Meyer V."/>
            <person name="Mielnichuk N."/>
            <person name="Miskei M."/>
            <person name="Molnar A.P."/>
            <person name="Mule G."/>
            <person name="Ngan C.Y."/>
            <person name="Orejas M."/>
            <person name="Orosz E."/>
            <person name="Ouedraogo J.P."/>
            <person name="Overkamp K.M."/>
            <person name="Park H.-S."/>
            <person name="Perrone G."/>
            <person name="Piumi F."/>
            <person name="Punt P.J."/>
            <person name="Ram A.F."/>
            <person name="Ramon A."/>
            <person name="Rauscher S."/>
            <person name="Record E."/>
            <person name="Riano-Pachon D.M."/>
            <person name="Robert V."/>
            <person name="Roehrig J."/>
            <person name="Ruller R."/>
            <person name="Salamov A."/>
            <person name="Salih N.S."/>
            <person name="Samson R.A."/>
            <person name="Sandor E."/>
            <person name="Sanguinetti M."/>
            <person name="Schuetze T."/>
            <person name="Sepcic K."/>
            <person name="Shelest E."/>
            <person name="Sherlock G."/>
            <person name="Sophianopoulou V."/>
            <person name="Squina F.M."/>
            <person name="Sun H."/>
            <person name="Susca A."/>
            <person name="Todd R.B."/>
            <person name="Tsang A."/>
            <person name="Unkles S.E."/>
            <person name="van de Wiele N."/>
            <person name="van Rossen-Uffink D."/>
            <person name="Oliveira J.V."/>
            <person name="Vesth T.C."/>
            <person name="Visser J."/>
            <person name="Yu J.-H."/>
            <person name="Zhou M."/>
            <person name="Andersen M.R."/>
            <person name="Archer D.B."/>
            <person name="Baker S.E."/>
            <person name="Benoit I."/>
            <person name="Brakhage A.A."/>
            <person name="Braus G.H."/>
            <person name="Fischer R."/>
            <person name="Frisvad J.C."/>
            <person name="Goldman G.H."/>
            <person name="Houbraken J."/>
            <person name="Oakley B."/>
            <person name="Pocsi I."/>
            <person name="Scazzocchio C."/>
            <person name="Seiboth B."/>
            <person name="vanKuyk P.A."/>
            <person name="Wortman J."/>
            <person name="Dyer P.S."/>
            <person name="Grigoriev I.V."/>
        </authorList>
    </citation>
    <scope>NUCLEOTIDE SEQUENCE [LARGE SCALE GENOMIC DNA]</scope>
    <source>
        <strain evidence="3">DTO 134E9</strain>
    </source>
</reference>
<dbReference type="Proteomes" id="UP000184383">
    <property type="component" value="Unassembled WGS sequence"/>
</dbReference>
<evidence type="ECO:0000313" key="3">
    <source>
        <dbReference type="Proteomes" id="UP000184383"/>
    </source>
</evidence>
<organism evidence="2 3">
    <name type="scientific">Aspergillus wentii DTO 134E9</name>
    <dbReference type="NCBI Taxonomy" id="1073089"/>
    <lineage>
        <taxon>Eukaryota</taxon>
        <taxon>Fungi</taxon>
        <taxon>Dikarya</taxon>
        <taxon>Ascomycota</taxon>
        <taxon>Pezizomycotina</taxon>
        <taxon>Eurotiomycetes</taxon>
        <taxon>Eurotiomycetidae</taxon>
        <taxon>Eurotiales</taxon>
        <taxon>Aspergillaceae</taxon>
        <taxon>Aspergillus</taxon>
        <taxon>Aspergillus subgen. Cremei</taxon>
    </lineage>
</organism>
<keyword evidence="3" id="KW-1185">Reference proteome</keyword>
<evidence type="ECO:0000259" key="1">
    <source>
        <dbReference type="SMART" id="SM01111"/>
    </source>
</evidence>